<keyword evidence="8" id="KW-1185">Reference proteome</keyword>
<dbReference type="Proteomes" id="UP001295423">
    <property type="component" value="Unassembled WGS sequence"/>
</dbReference>
<dbReference type="InterPro" id="IPR000960">
    <property type="entry name" value="Flavin_mOase"/>
</dbReference>
<feature type="region of interest" description="Disordered" evidence="6">
    <location>
        <begin position="421"/>
        <end position="451"/>
    </location>
</feature>
<reference evidence="7" key="1">
    <citation type="submission" date="2023-08" db="EMBL/GenBank/DDBJ databases">
        <authorList>
            <person name="Audoor S."/>
            <person name="Bilcke G."/>
        </authorList>
    </citation>
    <scope>NUCLEOTIDE SEQUENCE</scope>
</reference>
<dbReference type="PANTHER" id="PTHR23023">
    <property type="entry name" value="DIMETHYLANILINE MONOOXYGENASE"/>
    <property type="match status" value="1"/>
</dbReference>
<keyword evidence="5" id="KW-0560">Oxidoreductase</keyword>
<feature type="compositionally biased region" description="Basic and acidic residues" evidence="6">
    <location>
        <begin position="432"/>
        <end position="444"/>
    </location>
</feature>
<dbReference type="Gene3D" id="3.50.50.60">
    <property type="entry name" value="FAD/NAD(P)-binding domain"/>
    <property type="match status" value="2"/>
</dbReference>
<evidence type="ECO:0008006" key="9">
    <source>
        <dbReference type="Google" id="ProtNLM"/>
    </source>
</evidence>
<sequence length="451" mass="50470">MVVGPPKIAVIGAGAAGLCVTRIVNRELGLNPAVLEAKAFSGGVWRYEAGATNKKKNPMYRDLKTNRPKELMGYREKPWNSPGDSFVSHQAVQGYLMEYQREFDLEKHIEFSSPVQQLTILDETKGGGHSTLSPKTEPWPRIQIEYGENGQKSEIYDAVFVCKGSFTTPSIPEIEGLDQHFNGKVLHAVSYDNPEAFAGQTVLCIGGAASGTDLAREISQHARQVYLSSPSCKYDDSGNLQSLGNVTWVPRTMQVQHDGTIVFDNECSLKPKVDTIIFCSGYRYNFPFINKFSNLEFHCVPGERRVMPLYKQFWHALYPNLCFIGIPHHIIPFPFFELQAEAAVAQFKSFSLPDQLSRLDEASKDSVSGGVKAGGSITDTHFLGSFQWDYCRMMAKMGGVYNDDVEAFIATNKAIYDDSERHRNGIFPGGPDHYRENKYDRQGHDWTVSHP</sequence>
<evidence type="ECO:0000313" key="7">
    <source>
        <dbReference type="EMBL" id="CAJ1934461.1"/>
    </source>
</evidence>
<dbReference type="EMBL" id="CAKOGP040000335">
    <property type="protein sequence ID" value="CAJ1934461.1"/>
    <property type="molecule type" value="Genomic_DNA"/>
</dbReference>
<comment type="caution">
    <text evidence="7">The sequence shown here is derived from an EMBL/GenBank/DDBJ whole genome shotgun (WGS) entry which is preliminary data.</text>
</comment>
<evidence type="ECO:0000256" key="6">
    <source>
        <dbReference type="SAM" id="MobiDB-lite"/>
    </source>
</evidence>
<dbReference type="GO" id="GO:0050660">
    <property type="term" value="F:flavin adenine dinucleotide binding"/>
    <property type="evidence" value="ECO:0007669"/>
    <property type="project" value="InterPro"/>
</dbReference>
<dbReference type="SUPFAM" id="SSF51905">
    <property type="entry name" value="FAD/NAD(P)-binding domain"/>
    <property type="match status" value="2"/>
</dbReference>
<dbReference type="InterPro" id="IPR020946">
    <property type="entry name" value="Flavin_mOase-like"/>
</dbReference>
<dbReference type="InterPro" id="IPR050346">
    <property type="entry name" value="FMO-like"/>
</dbReference>
<protein>
    <recommendedName>
        <fullName evidence="9">Flavin-containing monooxygenase</fullName>
    </recommendedName>
</protein>
<evidence type="ECO:0000256" key="2">
    <source>
        <dbReference type="ARBA" id="ARBA00022630"/>
    </source>
</evidence>
<name>A0AAD2CRK0_9STRA</name>
<keyword evidence="2" id="KW-0285">Flavoprotein</keyword>
<gene>
    <name evidence="7" type="ORF">CYCCA115_LOCUS3801</name>
</gene>
<dbReference type="GO" id="GO:0004499">
    <property type="term" value="F:N,N-dimethylaniline monooxygenase activity"/>
    <property type="evidence" value="ECO:0007669"/>
    <property type="project" value="InterPro"/>
</dbReference>
<keyword evidence="3" id="KW-0274">FAD</keyword>
<accession>A0AAD2CRK0</accession>
<evidence type="ECO:0000256" key="1">
    <source>
        <dbReference type="ARBA" id="ARBA00009183"/>
    </source>
</evidence>
<comment type="similarity">
    <text evidence="1">Belongs to the FMO family.</text>
</comment>
<evidence type="ECO:0000256" key="3">
    <source>
        <dbReference type="ARBA" id="ARBA00022827"/>
    </source>
</evidence>
<keyword evidence="4" id="KW-0521">NADP</keyword>
<dbReference type="InterPro" id="IPR036188">
    <property type="entry name" value="FAD/NAD-bd_sf"/>
</dbReference>
<dbReference type="Pfam" id="PF00743">
    <property type="entry name" value="FMO-like"/>
    <property type="match status" value="1"/>
</dbReference>
<evidence type="ECO:0000256" key="4">
    <source>
        <dbReference type="ARBA" id="ARBA00022857"/>
    </source>
</evidence>
<proteinExistence type="inferred from homology"/>
<organism evidence="7 8">
    <name type="scientific">Cylindrotheca closterium</name>
    <dbReference type="NCBI Taxonomy" id="2856"/>
    <lineage>
        <taxon>Eukaryota</taxon>
        <taxon>Sar</taxon>
        <taxon>Stramenopiles</taxon>
        <taxon>Ochrophyta</taxon>
        <taxon>Bacillariophyta</taxon>
        <taxon>Bacillariophyceae</taxon>
        <taxon>Bacillariophycidae</taxon>
        <taxon>Bacillariales</taxon>
        <taxon>Bacillariaceae</taxon>
        <taxon>Cylindrotheca</taxon>
    </lineage>
</organism>
<dbReference type="AlphaFoldDB" id="A0AAD2CRK0"/>
<dbReference type="PRINTS" id="PR00370">
    <property type="entry name" value="FMOXYGENASE"/>
</dbReference>
<evidence type="ECO:0000256" key="5">
    <source>
        <dbReference type="ARBA" id="ARBA00023002"/>
    </source>
</evidence>
<evidence type="ECO:0000313" key="8">
    <source>
        <dbReference type="Proteomes" id="UP001295423"/>
    </source>
</evidence>
<dbReference type="GO" id="GO:0050661">
    <property type="term" value="F:NADP binding"/>
    <property type="evidence" value="ECO:0007669"/>
    <property type="project" value="InterPro"/>
</dbReference>